<feature type="domain" description="AB hydrolase-1" evidence="5">
    <location>
        <begin position="109"/>
        <end position="280"/>
    </location>
</feature>
<dbReference type="STRING" id="1121357.SAMN05661109_00995"/>
<dbReference type="Gene3D" id="3.40.50.1820">
    <property type="entry name" value="alpha/beta hydrolase"/>
    <property type="match status" value="1"/>
</dbReference>
<feature type="signal peptide" evidence="4">
    <location>
        <begin position="1"/>
        <end position="48"/>
    </location>
</feature>
<dbReference type="InterPro" id="IPR051601">
    <property type="entry name" value="Serine_prot/Carboxylest_S33"/>
</dbReference>
<dbReference type="InterPro" id="IPR029058">
    <property type="entry name" value="AB_hydrolase_fold"/>
</dbReference>
<keyword evidence="8" id="KW-1185">Reference proteome</keyword>
<dbReference type="Pfam" id="PF08386">
    <property type="entry name" value="Abhydrolase_4"/>
    <property type="match status" value="1"/>
</dbReference>
<evidence type="ECO:0000256" key="1">
    <source>
        <dbReference type="ARBA" id="ARBA00010088"/>
    </source>
</evidence>
<organism evidence="7 8">
    <name type="scientific">Corynebacterium cystitidis DSM 20524</name>
    <dbReference type="NCBI Taxonomy" id="1121357"/>
    <lineage>
        <taxon>Bacteria</taxon>
        <taxon>Bacillati</taxon>
        <taxon>Actinomycetota</taxon>
        <taxon>Actinomycetes</taxon>
        <taxon>Mycobacteriales</taxon>
        <taxon>Corynebacteriaceae</taxon>
        <taxon>Corynebacterium</taxon>
    </lineage>
</organism>
<keyword evidence="2 4" id="KW-0732">Signal</keyword>
<feature type="domain" description="Peptidase S33 tripeptidyl aminopeptidase-like C-terminal" evidence="6">
    <location>
        <begin position="467"/>
        <end position="552"/>
    </location>
</feature>
<dbReference type="Pfam" id="PF00561">
    <property type="entry name" value="Abhydrolase_1"/>
    <property type="match status" value="1"/>
</dbReference>
<dbReference type="PANTHER" id="PTHR43248">
    <property type="entry name" value="2-SUCCINYL-6-HYDROXY-2,4-CYCLOHEXADIENE-1-CARBOXYLATE SYNTHASE"/>
    <property type="match status" value="1"/>
</dbReference>
<evidence type="ECO:0000259" key="5">
    <source>
        <dbReference type="Pfam" id="PF00561"/>
    </source>
</evidence>
<evidence type="ECO:0000313" key="8">
    <source>
        <dbReference type="Proteomes" id="UP000198929"/>
    </source>
</evidence>
<gene>
    <name evidence="7" type="ORF">SAMN05661109_00995</name>
</gene>
<proteinExistence type="inferred from homology"/>
<dbReference type="PANTHER" id="PTHR43248:SF29">
    <property type="entry name" value="TRIPEPTIDYL AMINOPEPTIDASE"/>
    <property type="match status" value="1"/>
</dbReference>
<name>A0A1H9S0M6_9CORY</name>
<dbReference type="EMBL" id="FOGQ01000003">
    <property type="protein sequence ID" value="SER78175.1"/>
    <property type="molecule type" value="Genomic_DNA"/>
</dbReference>
<evidence type="ECO:0000313" key="7">
    <source>
        <dbReference type="EMBL" id="SER78175.1"/>
    </source>
</evidence>
<evidence type="ECO:0000259" key="6">
    <source>
        <dbReference type="Pfam" id="PF08386"/>
    </source>
</evidence>
<dbReference type="InterPro" id="IPR000073">
    <property type="entry name" value="AB_hydrolase_1"/>
</dbReference>
<keyword evidence="3" id="KW-0378">Hydrolase</keyword>
<dbReference type="InterPro" id="IPR013595">
    <property type="entry name" value="Pept_S33_TAP-like_C"/>
</dbReference>
<evidence type="ECO:0000256" key="3">
    <source>
        <dbReference type="ARBA" id="ARBA00022801"/>
    </source>
</evidence>
<dbReference type="AlphaFoldDB" id="A0A1H9S0M6"/>
<feature type="chain" id="PRO_5011554272" evidence="4">
    <location>
        <begin position="49"/>
        <end position="559"/>
    </location>
</feature>
<sequence length="559" mass="59907">METIPAISLEGTMRLTANFLKNRFGRTAAAIVASTAVTASVLATPASAAPDPLAPPITWEDCPEEVNVADAQCGRINVPRDYADPTGPTISLGFVRNPANNPAARRGSLFLNPGGPGGSAYVFAANSEFAHLPAGIVDEWDVIGVQPRGLKGSTQIACHEYTGEPQDLVDSLVAPGSLFQRACDYTDPGYTRTITTSNNAEDWEMVRRALGENTISVLGLSYGTYLGSVYATRYPQRVDKLVLDSAMNPYTMWNELVYGQRAAMQRALYEFFGYAAVNNHQYGLGDTPLKVYNNWAKKVLAESGTTPTLVPPPAQPGDLPTDIAWAGQAGADAMTALNAPGSQVQSLAHTAINGAQVGEAASPTFQATIQSTALPLQWHDLALHIAGIDPIEELNPSYLEEQLAQLTEEELKETALQQQHAAIYLTLATCNENVTPPNYALLPEYVWGKYVLKNSRIPYNLGYGAGVNCNGVTPVRGVEHLDGSKLRTQPLQISGTLDAQTLYSQRHALANAMGAHILTVHGPGHGHTGFNNHAVDNIVVEYLRTGNVGPTDAPGFFQQ</sequence>
<dbReference type="GO" id="GO:0016787">
    <property type="term" value="F:hydrolase activity"/>
    <property type="evidence" value="ECO:0007669"/>
    <property type="project" value="UniProtKB-KW"/>
</dbReference>
<dbReference type="RefSeq" id="WP_231910206.1">
    <property type="nucleotide sequence ID" value="NZ_CP047199.1"/>
</dbReference>
<dbReference type="SUPFAM" id="SSF53474">
    <property type="entry name" value="alpha/beta-Hydrolases"/>
    <property type="match status" value="1"/>
</dbReference>
<protein>
    <submittedName>
        <fullName evidence="7">TAP-like protein</fullName>
    </submittedName>
</protein>
<reference evidence="8" key="1">
    <citation type="submission" date="2016-10" db="EMBL/GenBank/DDBJ databases">
        <authorList>
            <person name="Varghese N."/>
            <person name="Submissions S."/>
        </authorList>
    </citation>
    <scope>NUCLEOTIDE SEQUENCE [LARGE SCALE GENOMIC DNA]</scope>
    <source>
        <strain evidence="8">DSM 20524</strain>
    </source>
</reference>
<dbReference type="Proteomes" id="UP000198929">
    <property type="component" value="Unassembled WGS sequence"/>
</dbReference>
<accession>A0A1H9S0M6</accession>
<evidence type="ECO:0000256" key="2">
    <source>
        <dbReference type="ARBA" id="ARBA00022729"/>
    </source>
</evidence>
<comment type="similarity">
    <text evidence="1">Belongs to the peptidase S33 family.</text>
</comment>
<evidence type="ECO:0000256" key="4">
    <source>
        <dbReference type="SAM" id="SignalP"/>
    </source>
</evidence>